<evidence type="ECO:0000313" key="1">
    <source>
        <dbReference type="EMBL" id="KKM22331.1"/>
    </source>
</evidence>
<name>A0A0F9I3Y7_9ZZZZ</name>
<organism evidence="1">
    <name type="scientific">marine sediment metagenome</name>
    <dbReference type="NCBI Taxonomy" id="412755"/>
    <lineage>
        <taxon>unclassified sequences</taxon>
        <taxon>metagenomes</taxon>
        <taxon>ecological metagenomes</taxon>
    </lineage>
</organism>
<protein>
    <submittedName>
        <fullName evidence="1">Uncharacterized protein</fullName>
    </submittedName>
</protein>
<sequence>MHHKDPSRYWSVNIKDLVILSKKFHGVFQGRTISTANSEVLSQGFQMLIERGIDNYKNGIDPAKLITPQDVEQVFTILGGGTPYALADGRTAYELWQFGSSSGIQSKNSFSKRLVQFNKRIKFIVDNGFDYEKLINNLFPANGPGWISKGKSQLDDYLLMMNNPIARNMIPVYMDLSDIDLIIKLWNL</sequence>
<reference evidence="1" key="1">
    <citation type="journal article" date="2015" name="Nature">
        <title>Complex archaea that bridge the gap between prokaryotes and eukaryotes.</title>
        <authorList>
            <person name="Spang A."/>
            <person name="Saw J.H."/>
            <person name="Jorgensen S.L."/>
            <person name="Zaremba-Niedzwiedzka K."/>
            <person name="Martijn J."/>
            <person name="Lind A.E."/>
            <person name="van Eijk R."/>
            <person name="Schleper C."/>
            <person name="Guy L."/>
            <person name="Ettema T.J."/>
        </authorList>
    </citation>
    <scope>NUCLEOTIDE SEQUENCE</scope>
</reference>
<dbReference type="AlphaFoldDB" id="A0A0F9I3Y7"/>
<comment type="caution">
    <text evidence="1">The sequence shown here is derived from an EMBL/GenBank/DDBJ whole genome shotgun (WGS) entry which is preliminary data.</text>
</comment>
<dbReference type="EMBL" id="LAZR01013357">
    <property type="protein sequence ID" value="KKM22331.1"/>
    <property type="molecule type" value="Genomic_DNA"/>
</dbReference>
<proteinExistence type="predicted"/>
<gene>
    <name evidence="1" type="ORF">LCGC14_1626410</name>
</gene>
<accession>A0A0F9I3Y7</accession>